<dbReference type="PRINTS" id="PR01502">
    <property type="entry name" value="UXTPROTEIN"/>
</dbReference>
<dbReference type="Proteomes" id="UP000789508">
    <property type="component" value="Unassembled WGS sequence"/>
</dbReference>
<dbReference type="InterPro" id="IPR003994">
    <property type="entry name" value="UXT"/>
</dbReference>
<dbReference type="InterPro" id="IPR004127">
    <property type="entry name" value="Prefoldin_subunit_alpha"/>
</dbReference>
<dbReference type="AlphaFoldDB" id="A0A9N8YMJ3"/>
<dbReference type="EMBL" id="CAJVPS010000007">
    <property type="protein sequence ID" value="CAG8439324.1"/>
    <property type="molecule type" value="Genomic_DNA"/>
</dbReference>
<reference evidence="2" key="1">
    <citation type="submission" date="2021-06" db="EMBL/GenBank/DDBJ databases">
        <authorList>
            <person name="Kallberg Y."/>
            <person name="Tangrot J."/>
            <person name="Rosling A."/>
        </authorList>
    </citation>
    <scope>NUCLEOTIDE SEQUENCE</scope>
    <source>
        <strain evidence="2">FL130A</strain>
    </source>
</reference>
<dbReference type="CDD" id="cd23158">
    <property type="entry name" value="Prefoldin_UXT"/>
    <property type="match status" value="1"/>
</dbReference>
<protein>
    <submittedName>
        <fullName evidence="2">7442_t:CDS:1</fullName>
    </submittedName>
</protein>
<sequence length="160" mass="18632">MSSKAEETVKISEKIAQYESFLNDRLKPDLKKTLELRDAVYDQLTEYLKLKAQIRVITENQLTELKTMVDLGTNFYVQAKVPDTTYIFVNVGFGFHVQLTLAEAIEFIDRKEKVLQRKAEQYTIKESKIKANIKLVLEALTEIMKLEKNPQLELRDDLFV</sequence>
<name>A0A9N8YMJ3_9GLOM</name>
<keyword evidence="3" id="KW-1185">Reference proteome</keyword>
<evidence type="ECO:0000313" key="2">
    <source>
        <dbReference type="EMBL" id="CAG8439324.1"/>
    </source>
</evidence>
<comment type="caution">
    <text evidence="2">The sequence shown here is derived from an EMBL/GenBank/DDBJ whole genome shotgun (WGS) entry which is preliminary data.</text>
</comment>
<dbReference type="OrthoDB" id="433124at2759"/>
<organism evidence="2 3">
    <name type="scientific">Ambispora leptoticha</name>
    <dbReference type="NCBI Taxonomy" id="144679"/>
    <lineage>
        <taxon>Eukaryota</taxon>
        <taxon>Fungi</taxon>
        <taxon>Fungi incertae sedis</taxon>
        <taxon>Mucoromycota</taxon>
        <taxon>Glomeromycotina</taxon>
        <taxon>Glomeromycetes</taxon>
        <taxon>Archaeosporales</taxon>
        <taxon>Ambisporaceae</taxon>
        <taxon>Ambispora</taxon>
    </lineage>
</organism>
<dbReference type="GO" id="GO:0045944">
    <property type="term" value="P:positive regulation of transcription by RNA polymerase II"/>
    <property type="evidence" value="ECO:0007669"/>
    <property type="project" value="TreeGrafter"/>
</dbReference>
<evidence type="ECO:0000313" key="3">
    <source>
        <dbReference type="Proteomes" id="UP000789508"/>
    </source>
</evidence>
<evidence type="ECO:0000256" key="1">
    <source>
        <dbReference type="ARBA" id="ARBA00007666"/>
    </source>
</evidence>
<dbReference type="GO" id="GO:0003714">
    <property type="term" value="F:transcription corepressor activity"/>
    <property type="evidence" value="ECO:0007669"/>
    <property type="project" value="InterPro"/>
</dbReference>
<dbReference type="GO" id="GO:0000122">
    <property type="term" value="P:negative regulation of transcription by RNA polymerase II"/>
    <property type="evidence" value="ECO:0007669"/>
    <property type="project" value="InterPro"/>
</dbReference>
<dbReference type="PANTHER" id="PTHR13345">
    <property type="entry name" value="MEDIATOR OF RNA POLYMERASE II TRANSCRIPTION SUBUNIT 10"/>
    <property type="match status" value="1"/>
</dbReference>
<comment type="similarity">
    <text evidence="1">Belongs to the UXT family.</text>
</comment>
<dbReference type="Pfam" id="PF02996">
    <property type="entry name" value="Prefoldin"/>
    <property type="match status" value="1"/>
</dbReference>
<gene>
    <name evidence="2" type="ORF">ALEPTO_LOCUS167</name>
</gene>
<accession>A0A9N8YMJ3</accession>
<dbReference type="SUPFAM" id="SSF46579">
    <property type="entry name" value="Prefoldin"/>
    <property type="match status" value="1"/>
</dbReference>
<dbReference type="Gene3D" id="1.10.287.370">
    <property type="match status" value="1"/>
</dbReference>
<dbReference type="PANTHER" id="PTHR13345:SF9">
    <property type="entry name" value="PROTEIN UXT"/>
    <property type="match status" value="1"/>
</dbReference>
<dbReference type="InterPro" id="IPR009053">
    <property type="entry name" value="Prefoldin"/>
</dbReference>
<dbReference type="GO" id="GO:0016592">
    <property type="term" value="C:mediator complex"/>
    <property type="evidence" value="ECO:0007669"/>
    <property type="project" value="TreeGrafter"/>
</dbReference>
<proteinExistence type="inferred from homology"/>